<evidence type="ECO:0000313" key="3">
    <source>
        <dbReference type="Proteomes" id="UP000729402"/>
    </source>
</evidence>
<keyword evidence="1" id="KW-1133">Transmembrane helix</keyword>
<keyword evidence="1" id="KW-0472">Membrane</keyword>
<dbReference type="AlphaFoldDB" id="A0A8J5SJS0"/>
<organism evidence="2 3">
    <name type="scientific">Zizania palustris</name>
    <name type="common">Northern wild rice</name>
    <dbReference type="NCBI Taxonomy" id="103762"/>
    <lineage>
        <taxon>Eukaryota</taxon>
        <taxon>Viridiplantae</taxon>
        <taxon>Streptophyta</taxon>
        <taxon>Embryophyta</taxon>
        <taxon>Tracheophyta</taxon>
        <taxon>Spermatophyta</taxon>
        <taxon>Magnoliopsida</taxon>
        <taxon>Liliopsida</taxon>
        <taxon>Poales</taxon>
        <taxon>Poaceae</taxon>
        <taxon>BOP clade</taxon>
        <taxon>Oryzoideae</taxon>
        <taxon>Oryzeae</taxon>
        <taxon>Zizaniinae</taxon>
        <taxon>Zizania</taxon>
    </lineage>
</organism>
<gene>
    <name evidence="2" type="ORF">GUJ93_ZPchr0003g17815</name>
</gene>
<name>A0A8J5SJS0_ZIZPA</name>
<protein>
    <submittedName>
        <fullName evidence="2">Uncharacterized protein</fullName>
    </submittedName>
</protein>
<reference evidence="2" key="2">
    <citation type="submission" date="2021-02" db="EMBL/GenBank/DDBJ databases">
        <authorList>
            <person name="Kimball J.A."/>
            <person name="Haas M.W."/>
            <person name="Macchietto M."/>
            <person name="Kono T."/>
            <person name="Duquette J."/>
            <person name="Shao M."/>
        </authorList>
    </citation>
    <scope>NUCLEOTIDE SEQUENCE</scope>
    <source>
        <tissue evidence="2">Fresh leaf tissue</tissue>
    </source>
</reference>
<dbReference type="EMBL" id="JAAALK010000286">
    <property type="protein sequence ID" value="KAG8061645.1"/>
    <property type="molecule type" value="Genomic_DNA"/>
</dbReference>
<comment type="caution">
    <text evidence="2">The sequence shown here is derived from an EMBL/GenBank/DDBJ whole genome shotgun (WGS) entry which is preliminary data.</text>
</comment>
<reference evidence="2" key="1">
    <citation type="journal article" date="2021" name="bioRxiv">
        <title>Whole Genome Assembly and Annotation of Northern Wild Rice, Zizania palustris L., Supports a Whole Genome Duplication in the Zizania Genus.</title>
        <authorList>
            <person name="Haas M."/>
            <person name="Kono T."/>
            <person name="Macchietto M."/>
            <person name="Millas R."/>
            <person name="McGilp L."/>
            <person name="Shao M."/>
            <person name="Duquette J."/>
            <person name="Hirsch C.N."/>
            <person name="Kimball J."/>
        </authorList>
    </citation>
    <scope>NUCLEOTIDE SEQUENCE</scope>
    <source>
        <tissue evidence="2">Fresh leaf tissue</tissue>
    </source>
</reference>
<proteinExistence type="predicted"/>
<keyword evidence="1" id="KW-0812">Transmembrane</keyword>
<accession>A0A8J5SJS0</accession>
<sequence length="76" mass="8255">MSTHGQICGEGHGVSRPGEARDVAADFLCRRRLRFVSLLAIPLLSVVLGLGMKFELMFSQRTSMGSTSFIKASLLV</sequence>
<keyword evidence="3" id="KW-1185">Reference proteome</keyword>
<evidence type="ECO:0000256" key="1">
    <source>
        <dbReference type="SAM" id="Phobius"/>
    </source>
</evidence>
<feature type="transmembrane region" description="Helical" evidence="1">
    <location>
        <begin position="35"/>
        <end position="54"/>
    </location>
</feature>
<dbReference type="Proteomes" id="UP000729402">
    <property type="component" value="Unassembled WGS sequence"/>
</dbReference>
<evidence type="ECO:0000313" key="2">
    <source>
        <dbReference type="EMBL" id="KAG8061645.1"/>
    </source>
</evidence>